<dbReference type="RefSeq" id="WP_149503864.1">
    <property type="nucleotide sequence ID" value="NZ_CP035708.1"/>
</dbReference>
<dbReference type="AlphaFoldDB" id="A0A5C1Q0Z1"/>
<proteinExistence type="predicted"/>
<dbReference type="Proteomes" id="UP001549111">
    <property type="component" value="Unassembled WGS sequence"/>
</dbReference>
<sequence>MACSSVLLLAGGCATTKPRPEVVDVDVTGVDSLSKLIAAIRKVGSDWLPEKFMRDEREFYNEIARGFVKNAHTAIDQGFAVPQWLVSMLPARKVVLPALGVLALRLGPVAYRVPMKTVFKAVLGSVFLMKDALVLAIREQNRSV</sequence>
<evidence type="ECO:0000313" key="3">
    <source>
        <dbReference type="Proteomes" id="UP000323522"/>
    </source>
</evidence>
<dbReference type="Proteomes" id="UP000323522">
    <property type="component" value="Chromosome"/>
</dbReference>
<protein>
    <submittedName>
        <fullName evidence="2">Uncharacterized protein</fullName>
    </submittedName>
</protein>
<evidence type="ECO:0000313" key="2">
    <source>
        <dbReference type="EMBL" id="QEN01161.1"/>
    </source>
</evidence>
<dbReference type="KEGG" id="snn:EWH46_10520"/>
<reference evidence="2 3" key="1">
    <citation type="submission" date="2019-02" db="EMBL/GenBank/DDBJ databases">
        <title>Complete Genome Sequence and Methylome Analysis of Sphaerotilus natans subsp. sulfidivorans D-507.</title>
        <authorList>
            <person name="Fomenkov A."/>
            <person name="Gridneva E."/>
            <person name="Smolyakov D."/>
            <person name="Dubinina G."/>
            <person name="Vincze T."/>
            <person name="Grabovich M."/>
            <person name="Roberts R.J."/>
        </authorList>
    </citation>
    <scope>NUCLEOTIDE SEQUENCE [LARGE SCALE GENOMIC DNA]</scope>
    <source>
        <strain evidence="2 3">D-507</strain>
    </source>
</reference>
<gene>
    <name evidence="1" type="ORF">ABIC99_000228</name>
    <name evidence="2" type="ORF">EWH46_10520</name>
</gene>
<name>A0A5C1Q0Z1_9BURK</name>
<accession>A0A5C1Q0Z1</accession>
<evidence type="ECO:0000313" key="4">
    <source>
        <dbReference type="Proteomes" id="UP001549111"/>
    </source>
</evidence>
<evidence type="ECO:0000313" key="1">
    <source>
        <dbReference type="EMBL" id="MET3602452.1"/>
    </source>
</evidence>
<organism evidence="2 3">
    <name type="scientific">Sphaerotilus sulfidivorans</name>
    <dbReference type="NCBI Taxonomy" id="639200"/>
    <lineage>
        <taxon>Bacteria</taxon>
        <taxon>Pseudomonadati</taxon>
        <taxon>Pseudomonadota</taxon>
        <taxon>Betaproteobacteria</taxon>
        <taxon>Burkholderiales</taxon>
        <taxon>Sphaerotilaceae</taxon>
        <taxon>Sphaerotilus</taxon>
    </lineage>
</organism>
<dbReference type="EMBL" id="JBEPLS010000001">
    <property type="protein sequence ID" value="MET3602452.1"/>
    <property type="molecule type" value="Genomic_DNA"/>
</dbReference>
<reference evidence="1 4" key="2">
    <citation type="submission" date="2024-06" db="EMBL/GenBank/DDBJ databases">
        <title>Genomic Encyclopedia of Type Strains, Phase IV (KMG-IV): sequencing the most valuable type-strain genomes for metagenomic binning, comparative biology and taxonomic classification.</title>
        <authorList>
            <person name="Goeker M."/>
        </authorList>
    </citation>
    <scope>NUCLEOTIDE SEQUENCE [LARGE SCALE GENOMIC DNA]</scope>
    <source>
        <strain evidence="1 4">D-501</strain>
    </source>
</reference>
<keyword evidence="4" id="KW-1185">Reference proteome</keyword>
<dbReference type="EMBL" id="CP035708">
    <property type="protein sequence ID" value="QEN01161.1"/>
    <property type="molecule type" value="Genomic_DNA"/>
</dbReference>